<reference evidence="1 2" key="1">
    <citation type="submission" date="2021-06" db="EMBL/GenBank/DDBJ databases">
        <authorList>
            <person name="Lee D.H."/>
        </authorList>
    </citation>
    <scope>NUCLEOTIDE SEQUENCE [LARGE SCALE GENOMIC DNA]</scope>
    <source>
        <strain evidence="1 2">MMS21-HV4-11</strain>
    </source>
</reference>
<evidence type="ECO:0000313" key="2">
    <source>
        <dbReference type="Proteomes" id="UP000727907"/>
    </source>
</evidence>
<organism evidence="1 2">
    <name type="scientific">Reyranella humidisoli</name>
    <dbReference type="NCBI Taxonomy" id="2849149"/>
    <lineage>
        <taxon>Bacteria</taxon>
        <taxon>Pseudomonadati</taxon>
        <taxon>Pseudomonadota</taxon>
        <taxon>Alphaproteobacteria</taxon>
        <taxon>Hyphomicrobiales</taxon>
        <taxon>Reyranellaceae</taxon>
        <taxon>Reyranella</taxon>
    </lineage>
</organism>
<name>A0ABS6IIF3_9HYPH</name>
<gene>
    <name evidence="1" type="ORF">KQ910_04780</name>
</gene>
<keyword evidence="2" id="KW-1185">Reference proteome</keyword>
<dbReference type="EMBL" id="JAHOPB010000001">
    <property type="protein sequence ID" value="MBU8873063.1"/>
    <property type="molecule type" value="Genomic_DNA"/>
</dbReference>
<comment type="caution">
    <text evidence="1">The sequence shown here is derived from an EMBL/GenBank/DDBJ whole genome shotgun (WGS) entry which is preliminary data.</text>
</comment>
<dbReference type="RefSeq" id="WP_216957331.1">
    <property type="nucleotide sequence ID" value="NZ_JAHOPB010000001.1"/>
</dbReference>
<dbReference type="Proteomes" id="UP000727907">
    <property type="component" value="Unassembled WGS sequence"/>
</dbReference>
<accession>A0ABS6IIF3</accession>
<proteinExistence type="predicted"/>
<sequence length="59" mass="6490">MSNEAFGKHMVWTVDPRTQSEIGIGYSSLVEAQAEAVKLEQVGYKILRISPTSLPKPNS</sequence>
<evidence type="ECO:0000313" key="1">
    <source>
        <dbReference type="EMBL" id="MBU8873063.1"/>
    </source>
</evidence>
<protein>
    <submittedName>
        <fullName evidence="1">Uncharacterized protein</fullName>
    </submittedName>
</protein>